<comment type="caution">
    <text evidence="1">The sequence shown here is derived from an EMBL/GenBank/DDBJ whole genome shotgun (WGS) entry which is preliminary data.</text>
</comment>
<organism evidence="1 2">
    <name type="scientific">Acorus gramineus</name>
    <name type="common">Dwarf sweet flag</name>
    <dbReference type="NCBI Taxonomy" id="55184"/>
    <lineage>
        <taxon>Eukaryota</taxon>
        <taxon>Viridiplantae</taxon>
        <taxon>Streptophyta</taxon>
        <taxon>Embryophyta</taxon>
        <taxon>Tracheophyta</taxon>
        <taxon>Spermatophyta</taxon>
        <taxon>Magnoliopsida</taxon>
        <taxon>Liliopsida</taxon>
        <taxon>Acoraceae</taxon>
        <taxon>Acorus</taxon>
    </lineage>
</organism>
<evidence type="ECO:0000313" key="2">
    <source>
        <dbReference type="Proteomes" id="UP001179952"/>
    </source>
</evidence>
<dbReference type="EMBL" id="JAUJYN010000002">
    <property type="protein sequence ID" value="KAK1277378.1"/>
    <property type="molecule type" value="Genomic_DNA"/>
</dbReference>
<reference evidence="1" key="2">
    <citation type="submission" date="2023-06" db="EMBL/GenBank/DDBJ databases">
        <authorList>
            <person name="Ma L."/>
            <person name="Liu K.-W."/>
            <person name="Li Z."/>
            <person name="Hsiao Y.-Y."/>
            <person name="Qi Y."/>
            <person name="Fu T."/>
            <person name="Tang G."/>
            <person name="Zhang D."/>
            <person name="Sun W.-H."/>
            <person name="Liu D.-K."/>
            <person name="Li Y."/>
            <person name="Chen G.-Z."/>
            <person name="Liu X.-D."/>
            <person name="Liao X.-Y."/>
            <person name="Jiang Y.-T."/>
            <person name="Yu X."/>
            <person name="Hao Y."/>
            <person name="Huang J."/>
            <person name="Zhao X.-W."/>
            <person name="Ke S."/>
            <person name="Chen Y.-Y."/>
            <person name="Wu W.-L."/>
            <person name="Hsu J.-L."/>
            <person name="Lin Y.-F."/>
            <person name="Huang M.-D."/>
            <person name="Li C.-Y."/>
            <person name="Huang L."/>
            <person name="Wang Z.-W."/>
            <person name="Zhao X."/>
            <person name="Zhong W.-Y."/>
            <person name="Peng D.-H."/>
            <person name="Ahmad S."/>
            <person name="Lan S."/>
            <person name="Zhang J.-S."/>
            <person name="Tsai W.-C."/>
            <person name="Van De Peer Y."/>
            <person name="Liu Z.-J."/>
        </authorList>
    </citation>
    <scope>NUCLEOTIDE SEQUENCE</scope>
    <source>
        <strain evidence="1">SCP</strain>
        <tissue evidence="1">Leaves</tissue>
    </source>
</reference>
<keyword evidence="2" id="KW-1185">Reference proteome</keyword>
<gene>
    <name evidence="1" type="ORF">QJS04_geneDACA016601</name>
</gene>
<dbReference type="PANTHER" id="PTHR31350">
    <property type="entry name" value="SI:DKEY-261L7.2"/>
    <property type="match status" value="1"/>
</dbReference>
<dbReference type="PANTHER" id="PTHR31350:SF29">
    <property type="entry name" value="PROTEIN SIRB1 N-TERMINAL DOMAIN-CONTAINING PROTEIN"/>
    <property type="match status" value="1"/>
</dbReference>
<dbReference type="Proteomes" id="UP001179952">
    <property type="component" value="Unassembled WGS sequence"/>
</dbReference>
<sequence>MFKEGSPVASSRDLHHHLLFQASQALNMLLKLRPVGFTQTLPNLPFKPPNNNNNNKNHFHCRIQSKTHLDFILHDSLDASGIDTKHARGFVDQAAREGFERQIGGLSSAVERETSISINRGVDLGRAALQIAAEDDSLVSHSSVALPVDSFIERLDDLSTGFLSSPYAPRRGSPPEIFLESLERYFLPRGYVKQKSKQSDQQHIMTAQTHLVEMLRNLKDAFWPFQYDRSSSLFLRAARAANNVGGLCITDAGSSNSCNSLSGLEFASAKAAQHRLGRGVWTSVRYGDMRRALAACEHLILLDSDPRELRDYSVLLYHLGYYGESLQYLNLYQNSKVLEDGLN</sequence>
<name>A0AAV9BKP8_ACOGR</name>
<proteinExistence type="predicted"/>
<evidence type="ECO:0000313" key="1">
    <source>
        <dbReference type="EMBL" id="KAK1277378.1"/>
    </source>
</evidence>
<reference evidence="1" key="1">
    <citation type="journal article" date="2023" name="Nat. Commun.">
        <title>Diploid and tetraploid genomes of Acorus and the evolution of monocots.</title>
        <authorList>
            <person name="Ma L."/>
            <person name="Liu K.W."/>
            <person name="Li Z."/>
            <person name="Hsiao Y.Y."/>
            <person name="Qi Y."/>
            <person name="Fu T."/>
            <person name="Tang G.D."/>
            <person name="Zhang D."/>
            <person name="Sun W.H."/>
            <person name="Liu D.K."/>
            <person name="Li Y."/>
            <person name="Chen G.Z."/>
            <person name="Liu X.D."/>
            <person name="Liao X.Y."/>
            <person name="Jiang Y.T."/>
            <person name="Yu X."/>
            <person name="Hao Y."/>
            <person name="Huang J."/>
            <person name="Zhao X.W."/>
            <person name="Ke S."/>
            <person name="Chen Y.Y."/>
            <person name="Wu W.L."/>
            <person name="Hsu J.L."/>
            <person name="Lin Y.F."/>
            <person name="Huang M.D."/>
            <person name="Li C.Y."/>
            <person name="Huang L."/>
            <person name="Wang Z.W."/>
            <person name="Zhao X."/>
            <person name="Zhong W.Y."/>
            <person name="Peng D.H."/>
            <person name="Ahmad S."/>
            <person name="Lan S."/>
            <person name="Zhang J.S."/>
            <person name="Tsai W.C."/>
            <person name="Van de Peer Y."/>
            <person name="Liu Z.J."/>
        </authorList>
    </citation>
    <scope>NUCLEOTIDE SEQUENCE</scope>
    <source>
        <strain evidence="1">SCP</strain>
    </source>
</reference>
<protein>
    <submittedName>
        <fullName evidence="1">Uncharacterized protein</fullName>
    </submittedName>
</protein>
<accession>A0AAV9BKP8</accession>
<dbReference type="AlphaFoldDB" id="A0AAV9BKP8"/>